<dbReference type="NCBIfam" id="TIGR01640">
    <property type="entry name" value="F_box_assoc_1"/>
    <property type="match status" value="1"/>
</dbReference>
<dbReference type="Proteomes" id="UP000235145">
    <property type="component" value="Unassembled WGS sequence"/>
</dbReference>
<dbReference type="OrthoDB" id="610337at2759"/>
<dbReference type="SMART" id="SM00256">
    <property type="entry name" value="FBOX"/>
    <property type="match status" value="1"/>
</dbReference>
<dbReference type="SUPFAM" id="SSF81383">
    <property type="entry name" value="F-box domain"/>
    <property type="match status" value="1"/>
</dbReference>
<comment type="caution">
    <text evidence="2">The sequence shown here is derived from an EMBL/GenBank/DDBJ whole genome shotgun (WGS) entry which is preliminary data.</text>
</comment>
<dbReference type="InterPro" id="IPR036047">
    <property type="entry name" value="F-box-like_dom_sf"/>
</dbReference>
<evidence type="ECO:0000259" key="1">
    <source>
        <dbReference type="PROSITE" id="PS50181"/>
    </source>
</evidence>
<dbReference type="InterPro" id="IPR050796">
    <property type="entry name" value="SCF_F-box_component"/>
</dbReference>
<sequence length="384" mass="44647">MEDLPVHVMIDILSRLPVKTIIHCKFVCKKWLDLISDSYFANLHLSRSPASLMLHHNPDNGMRAPRKVGILKWVEVKDELDHHHLHHDPVMTFDLDLAPIFQHSQILPVGSVNGLICLWQYGPKSDNTYICNPITREYMILPRQQYYREGYAMIIYCFGVGSLTQEYKVIRIFQGDIPPDPTSSSRPSIVEAEVYTLGTCQWRSLGHVPYLLNGWSGPFLNGNAHWIVLDRDSPEELCTFDFDKETFELFPSPPVEIIEESQMHFQSLAVLKGCLCQSDTFESQFTIWVMKEYGIKESWHREVIIKESISPDLDWVMWEPVYLTEGLKDGTILMIYYEDKLLAYSPKTRTIEDTKIFNRYFTGMGYRPSFLKLQKFESESVYVL</sequence>
<dbReference type="CDD" id="cd22157">
    <property type="entry name" value="F-box_AtFBW1-like"/>
    <property type="match status" value="1"/>
</dbReference>
<dbReference type="AlphaFoldDB" id="A0A9R1WUA2"/>
<dbReference type="InterPro" id="IPR017451">
    <property type="entry name" value="F-box-assoc_interact_dom"/>
</dbReference>
<gene>
    <name evidence="2" type="ORF">LSAT_V11C900497840</name>
</gene>
<accession>A0A9R1WUA2</accession>
<evidence type="ECO:0000313" key="3">
    <source>
        <dbReference type="Proteomes" id="UP000235145"/>
    </source>
</evidence>
<name>A0A9R1WUA2_LACSA</name>
<feature type="domain" description="F-box" evidence="1">
    <location>
        <begin position="1"/>
        <end position="43"/>
    </location>
</feature>
<protein>
    <recommendedName>
        <fullName evidence="1">F-box domain-containing protein</fullName>
    </recommendedName>
</protein>
<dbReference type="InterPro" id="IPR006527">
    <property type="entry name" value="F-box-assoc_dom_typ1"/>
</dbReference>
<keyword evidence="3" id="KW-1185">Reference proteome</keyword>
<dbReference type="Pfam" id="PF07734">
    <property type="entry name" value="FBA_1"/>
    <property type="match status" value="1"/>
</dbReference>
<proteinExistence type="predicted"/>
<dbReference type="Gene3D" id="1.20.1280.50">
    <property type="match status" value="1"/>
</dbReference>
<evidence type="ECO:0000313" key="2">
    <source>
        <dbReference type="EMBL" id="KAJ0185897.1"/>
    </source>
</evidence>
<dbReference type="Pfam" id="PF00646">
    <property type="entry name" value="F-box"/>
    <property type="match status" value="1"/>
</dbReference>
<dbReference type="InterPro" id="IPR001810">
    <property type="entry name" value="F-box_dom"/>
</dbReference>
<dbReference type="PANTHER" id="PTHR31672">
    <property type="entry name" value="BNACNNG10540D PROTEIN"/>
    <property type="match status" value="1"/>
</dbReference>
<dbReference type="EMBL" id="NBSK02000009">
    <property type="protein sequence ID" value="KAJ0185897.1"/>
    <property type="molecule type" value="Genomic_DNA"/>
</dbReference>
<dbReference type="PROSITE" id="PS50181">
    <property type="entry name" value="FBOX"/>
    <property type="match status" value="1"/>
</dbReference>
<organism evidence="2 3">
    <name type="scientific">Lactuca sativa</name>
    <name type="common">Garden lettuce</name>
    <dbReference type="NCBI Taxonomy" id="4236"/>
    <lineage>
        <taxon>Eukaryota</taxon>
        <taxon>Viridiplantae</taxon>
        <taxon>Streptophyta</taxon>
        <taxon>Embryophyta</taxon>
        <taxon>Tracheophyta</taxon>
        <taxon>Spermatophyta</taxon>
        <taxon>Magnoliopsida</taxon>
        <taxon>eudicotyledons</taxon>
        <taxon>Gunneridae</taxon>
        <taxon>Pentapetalae</taxon>
        <taxon>asterids</taxon>
        <taxon>campanulids</taxon>
        <taxon>Asterales</taxon>
        <taxon>Asteraceae</taxon>
        <taxon>Cichorioideae</taxon>
        <taxon>Cichorieae</taxon>
        <taxon>Lactucinae</taxon>
        <taxon>Lactuca</taxon>
    </lineage>
</organism>
<reference evidence="2 3" key="1">
    <citation type="journal article" date="2017" name="Nat. Commun.">
        <title>Genome assembly with in vitro proximity ligation data and whole-genome triplication in lettuce.</title>
        <authorList>
            <person name="Reyes-Chin-Wo S."/>
            <person name="Wang Z."/>
            <person name="Yang X."/>
            <person name="Kozik A."/>
            <person name="Arikit S."/>
            <person name="Song C."/>
            <person name="Xia L."/>
            <person name="Froenicke L."/>
            <person name="Lavelle D.O."/>
            <person name="Truco M.J."/>
            <person name="Xia R."/>
            <person name="Zhu S."/>
            <person name="Xu C."/>
            <person name="Xu H."/>
            <person name="Xu X."/>
            <person name="Cox K."/>
            <person name="Korf I."/>
            <person name="Meyers B.C."/>
            <person name="Michelmore R.W."/>
        </authorList>
    </citation>
    <scope>NUCLEOTIDE SEQUENCE [LARGE SCALE GENOMIC DNA]</scope>
    <source>
        <strain evidence="3">cv. Salinas</strain>
        <tissue evidence="2">Seedlings</tissue>
    </source>
</reference>
<dbReference type="PANTHER" id="PTHR31672:SF13">
    <property type="entry name" value="F-BOX PROTEIN CPR30-LIKE"/>
    <property type="match status" value="1"/>
</dbReference>